<evidence type="ECO:0000313" key="4">
    <source>
        <dbReference type="Proteomes" id="UP000675781"/>
    </source>
</evidence>
<dbReference type="PANTHER" id="PTHR46797">
    <property type="entry name" value="HTH-TYPE TRANSCRIPTIONAL REGULATOR"/>
    <property type="match status" value="1"/>
</dbReference>
<evidence type="ECO:0000313" key="3">
    <source>
        <dbReference type="EMBL" id="MBR7834838.1"/>
    </source>
</evidence>
<dbReference type="RefSeq" id="WP_212529354.1">
    <property type="nucleotide sequence ID" value="NZ_JAGSOG010000072.1"/>
</dbReference>
<proteinExistence type="predicted"/>
<dbReference type="GO" id="GO:0005829">
    <property type="term" value="C:cytosol"/>
    <property type="evidence" value="ECO:0007669"/>
    <property type="project" value="TreeGrafter"/>
</dbReference>
<dbReference type="InterPro" id="IPR014710">
    <property type="entry name" value="RmlC-like_jellyroll"/>
</dbReference>
<dbReference type="InterPro" id="IPR010982">
    <property type="entry name" value="Lambda_DNA-bd_dom_sf"/>
</dbReference>
<dbReference type="SMART" id="SM00530">
    <property type="entry name" value="HTH_XRE"/>
    <property type="match status" value="1"/>
</dbReference>
<dbReference type="SUPFAM" id="SSF51182">
    <property type="entry name" value="RmlC-like cupins"/>
    <property type="match status" value="1"/>
</dbReference>
<name>A0A941ISF4_9ACTN</name>
<organism evidence="3 4">
    <name type="scientific">Actinospica durhamensis</name>
    <dbReference type="NCBI Taxonomy" id="1508375"/>
    <lineage>
        <taxon>Bacteria</taxon>
        <taxon>Bacillati</taxon>
        <taxon>Actinomycetota</taxon>
        <taxon>Actinomycetes</taxon>
        <taxon>Catenulisporales</taxon>
        <taxon>Actinospicaceae</taxon>
        <taxon>Actinospica</taxon>
    </lineage>
</organism>
<dbReference type="PROSITE" id="PS50943">
    <property type="entry name" value="HTH_CROC1"/>
    <property type="match status" value="1"/>
</dbReference>
<accession>A0A941ISF4</accession>
<dbReference type="InterPro" id="IPR011051">
    <property type="entry name" value="RmlC_Cupin_sf"/>
</dbReference>
<protein>
    <submittedName>
        <fullName evidence="3">Helix-turn-helix transcriptional regulator</fullName>
    </submittedName>
</protein>
<dbReference type="InterPro" id="IPR001387">
    <property type="entry name" value="Cro/C1-type_HTH"/>
</dbReference>
<dbReference type="Pfam" id="PF01381">
    <property type="entry name" value="HTH_3"/>
    <property type="match status" value="1"/>
</dbReference>
<dbReference type="InterPro" id="IPR050807">
    <property type="entry name" value="TransReg_Diox_bact_type"/>
</dbReference>
<dbReference type="AlphaFoldDB" id="A0A941ISF4"/>
<dbReference type="Gene3D" id="2.60.120.10">
    <property type="entry name" value="Jelly Rolls"/>
    <property type="match status" value="1"/>
</dbReference>
<reference evidence="3" key="1">
    <citation type="submission" date="2021-04" db="EMBL/GenBank/DDBJ databases">
        <title>Genome based classification of Actinospica acidithermotolerans sp. nov., an actinobacterium isolated from an Indonesian hot spring.</title>
        <authorList>
            <person name="Kusuma A.B."/>
            <person name="Putra K.E."/>
            <person name="Nafisah S."/>
            <person name="Loh J."/>
            <person name="Nouioui I."/>
            <person name="Goodfellow M."/>
        </authorList>
    </citation>
    <scope>NUCLEOTIDE SEQUENCE</scope>
    <source>
        <strain evidence="3">CSCA 57</strain>
    </source>
</reference>
<evidence type="ECO:0000259" key="2">
    <source>
        <dbReference type="PROSITE" id="PS50943"/>
    </source>
</evidence>
<sequence>MAQTHASTLAQEIGRRIQALRTERGVSLSELARGANLGKATLSTVEAGTRNPTLETLYAIAAQLDVPLAALLAPPAAPNPSATVRGTAVTAQLLEVFTDAGTSTELYRLTIRPGSTQTSPAHPPGVVEYLTVFSGTAVVGPEQAPSTVTPGGHFSFAADVPHIYRAVDEEVHASLLIRHPGRGTR</sequence>
<keyword evidence="1" id="KW-0238">DNA-binding</keyword>
<feature type="domain" description="HTH cro/C1-type" evidence="2">
    <location>
        <begin position="17"/>
        <end position="71"/>
    </location>
</feature>
<comment type="caution">
    <text evidence="3">The sequence shown here is derived from an EMBL/GenBank/DDBJ whole genome shotgun (WGS) entry which is preliminary data.</text>
</comment>
<dbReference type="CDD" id="cd02209">
    <property type="entry name" value="cupin_XRE_C"/>
    <property type="match status" value="1"/>
</dbReference>
<dbReference type="EMBL" id="JAGSOG010000072">
    <property type="protein sequence ID" value="MBR7834838.1"/>
    <property type="molecule type" value="Genomic_DNA"/>
</dbReference>
<evidence type="ECO:0000256" key="1">
    <source>
        <dbReference type="ARBA" id="ARBA00023125"/>
    </source>
</evidence>
<dbReference type="CDD" id="cd00093">
    <property type="entry name" value="HTH_XRE"/>
    <property type="match status" value="1"/>
</dbReference>
<dbReference type="SUPFAM" id="SSF47413">
    <property type="entry name" value="lambda repressor-like DNA-binding domains"/>
    <property type="match status" value="1"/>
</dbReference>
<dbReference type="Gene3D" id="1.10.260.40">
    <property type="entry name" value="lambda repressor-like DNA-binding domains"/>
    <property type="match status" value="1"/>
</dbReference>
<dbReference type="GO" id="GO:0003677">
    <property type="term" value="F:DNA binding"/>
    <property type="evidence" value="ECO:0007669"/>
    <property type="project" value="UniProtKB-KW"/>
</dbReference>
<keyword evidence="4" id="KW-1185">Reference proteome</keyword>
<dbReference type="PANTHER" id="PTHR46797:SF1">
    <property type="entry name" value="METHYLPHOSPHONATE SYNTHASE"/>
    <property type="match status" value="1"/>
</dbReference>
<gene>
    <name evidence="3" type="ORF">KDL01_16315</name>
</gene>
<dbReference type="Proteomes" id="UP000675781">
    <property type="component" value="Unassembled WGS sequence"/>
</dbReference>
<dbReference type="GO" id="GO:0003700">
    <property type="term" value="F:DNA-binding transcription factor activity"/>
    <property type="evidence" value="ECO:0007669"/>
    <property type="project" value="TreeGrafter"/>
</dbReference>